<comment type="caution">
    <text evidence="2">The sequence shown here is derived from an EMBL/GenBank/DDBJ whole genome shotgun (WGS) entry which is preliminary data.</text>
</comment>
<sequence length="257" mass="29775">MTRMNAVSPPSLTGTHSSTLSESVSIASRKASFDIPYNISYLLKRIRGEQNFKVKNLSSKYNTQEKLVCHEPVAHQYKSLLNNNIKLADIQKPQYKTDVNTPILRRSKIKQLNIDRLKRNTNVFVRDQLNKQYHIQRQKSNKRFFKNEKDEKQEFNNAAYCVAYCTIIVIGVTIGGWIGGLFELISSGHNGCNNEYRGHLKCQVKYESLNVTTHCINIFYKNSILHNAPFICLCRFRNNSQGKYRDCEFLHANIQYI</sequence>
<keyword evidence="1" id="KW-0472">Membrane</keyword>
<evidence type="ECO:0000256" key="1">
    <source>
        <dbReference type="SAM" id="Phobius"/>
    </source>
</evidence>
<organism evidence="2 4">
    <name type="scientific">Rotaria magnacalcarata</name>
    <dbReference type="NCBI Taxonomy" id="392030"/>
    <lineage>
        <taxon>Eukaryota</taxon>
        <taxon>Metazoa</taxon>
        <taxon>Spiralia</taxon>
        <taxon>Gnathifera</taxon>
        <taxon>Rotifera</taxon>
        <taxon>Eurotatoria</taxon>
        <taxon>Bdelloidea</taxon>
        <taxon>Philodinida</taxon>
        <taxon>Philodinidae</taxon>
        <taxon>Rotaria</taxon>
    </lineage>
</organism>
<dbReference type="EMBL" id="CAJNOW010009528">
    <property type="protein sequence ID" value="CAF1564809.1"/>
    <property type="molecule type" value="Genomic_DNA"/>
</dbReference>
<accession>A0A815XZW3</accession>
<name>A0A815XZW3_9BILA</name>
<dbReference type="Proteomes" id="UP000663834">
    <property type="component" value="Unassembled WGS sequence"/>
</dbReference>
<keyword evidence="1" id="KW-1133">Transmembrane helix</keyword>
<evidence type="ECO:0000313" key="4">
    <source>
        <dbReference type="Proteomes" id="UP000663834"/>
    </source>
</evidence>
<dbReference type="Proteomes" id="UP000663855">
    <property type="component" value="Unassembled WGS sequence"/>
</dbReference>
<dbReference type="EMBL" id="CAJNOV010018393">
    <property type="protein sequence ID" value="CAF1619414.1"/>
    <property type="molecule type" value="Genomic_DNA"/>
</dbReference>
<keyword evidence="1" id="KW-0812">Transmembrane</keyword>
<dbReference type="OrthoDB" id="10021606at2759"/>
<reference evidence="2" key="1">
    <citation type="submission" date="2021-02" db="EMBL/GenBank/DDBJ databases">
        <authorList>
            <person name="Nowell W R."/>
        </authorList>
    </citation>
    <scope>NUCLEOTIDE SEQUENCE</scope>
</reference>
<proteinExistence type="predicted"/>
<gene>
    <name evidence="3" type="ORF">CJN711_LOCUS37681</name>
    <name evidence="2" type="ORF">KQP761_LOCUS18665</name>
</gene>
<evidence type="ECO:0000313" key="2">
    <source>
        <dbReference type="EMBL" id="CAF1564809.1"/>
    </source>
</evidence>
<feature type="transmembrane region" description="Helical" evidence="1">
    <location>
        <begin position="158"/>
        <end position="182"/>
    </location>
</feature>
<protein>
    <submittedName>
        <fullName evidence="2">Uncharacterized protein</fullName>
    </submittedName>
</protein>
<evidence type="ECO:0000313" key="3">
    <source>
        <dbReference type="EMBL" id="CAF1619414.1"/>
    </source>
</evidence>
<dbReference type="AlphaFoldDB" id="A0A815XZW3"/>